<proteinExistence type="predicted"/>
<evidence type="ECO:0000313" key="2">
    <source>
        <dbReference type="Proteomes" id="UP001500131"/>
    </source>
</evidence>
<organism evidence="1 2">
    <name type="scientific">Leishmania lindenbergi</name>
    <dbReference type="NCBI Taxonomy" id="651832"/>
    <lineage>
        <taxon>Eukaryota</taxon>
        <taxon>Discoba</taxon>
        <taxon>Euglenozoa</taxon>
        <taxon>Kinetoplastea</taxon>
        <taxon>Metakinetoplastina</taxon>
        <taxon>Trypanosomatida</taxon>
        <taxon>Trypanosomatidae</taxon>
        <taxon>Leishmaniinae</taxon>
        <taxon>Leishmania</taxon>
    </lineage>
</organism>
<evidence type="ECO:0000313" key="1">
    <source>
        <dbReference type="EMBL" id="KAL0501311.1"/>
    </source>
</evidence>
<dbReference type="EMBL" id="JBAMZK010000029">
    <property type="protein sequence ID" value="KAL0501311.1"/>
    <property type="molecule type" value="Genomic_DNA"/>
</dbReference>
<dbReference type="Proteomes" id="UP001500131">
    <property type="component" value="Unassembled WGS sequence"/>
</dbReference>
<dbReference type="AlphaFoldDB" id="A0AAW3A990"/>
<comment type="caution">
    <text evidence="1">The sequence shown here is derived from an EMBL/GenBank/DDBJ whole genome shotgun (WGS) entry which is preliminary data.</text>
</comment>
<reference evidence="1 2" key="1">
    <citation type="submission" date="2024-02" db="EMBL/GenBank/DDBJ databases">
        <title>FIRST GENOME SEQUENCES OF Leishmania (Viannia) shawi, Leishmania (Viannia) lindenbergi AND Leishmania (Viannia) utingensis.</title>
        <authorList>
            <person name="Resadore F."/>
            <person name="Custodio M.G.F."/>
            <person name="Boite M.C."/>
            <person name="Cupolillo E."/>
            <person name="Ferreira G.E.M."/>
        </authorList>
    </citation>
    <scope>NUCLEOTIDE SEQUENCE [LARGE SCALE GENOMIC DNA]</scope>
    <source>
        <strain evidence="1 2">MHOM/BR/1966/M15733</strain>
    </source>
</reference>
<name>A0AAW3A990_9TRYP</name>
<protein>
    <submittedName>
        <fullName evidence="1">Uncharacterized protein</fullName>
    </submittedName>
</protein>
<sequence>METHVQRLLPCHPLVCDSPNSKQAPFLCGVRLVVLTRMHVLLLESIVVFHPQLFSPACPQQLSSMQTHIRAYEEGLYLAIPPTECLYSEGIARSIGSPPRAENRLHGLLAVFLLRELDAAVSELMTWSKGPYIPAP</sequence>
<accession>A0AAW3A990</accession>
<keyword evidence="2" id="KW-1185">Reference proteome</keyword>
<gene>
    <name evidence="1" type="ORF">Q4I31_005002</name>
</gene>